<dbReference type="CDD" id="cd18186">
    <property type="entry name" value="BTB_POZ_ZBTB_KLHL-like"/>
    <property type="match status" value="1"/>
</dbReference>
<dbReference type="InterPro" id="IPR011705">
    <property type="entry name" value="BACK"/>
</dbReference>
<reference evidence="2" key="1">
    <citation type="submission" date="2022-05" db="EMBL/GenBank/DDBJ databases">
        <authorList>
            <person name="Okamura Y."/>
        </authorList>
    </citation>
    <scope>NUCLEOTIDE SEQUENCE</scope>
</reference>
<dbReference type="PANTHER" id="PTHR22667:SF0">
    <property type="entry name" value="AT01380P-RELATED"/>
    <property type="match status" value="1"/>
</dbReference>
<evidence type="ECO:0000313" key="2">
    <source>
        <dbReference type="EMBL" id="CAH4037287.1"/>
    </source>
</evidence>
<proteinExistence type="predicted"/>
<dbReference type="Proteomes" id="UP001152562">
    <property type="component" value="Unassembled WGS sequence"/>
</dbReference>
<dbReference type="SMART" id="SM00225">
    <property type="entry name" value="BTB"/>
    <property type="match status" value="1"/>
</dbReference>
<name>A0A9P0XK12_PIEBR</name>
<organism evidence="2 3">
    <name type="scientific">Pieris brassicae</name>
    <name type="common">White butterfly</name>
    <name type="synonym">Large white butterfly</name>
    <dbReference type="NCBI Taxonomy" id="7116"/>
    <lineage>
        <taxon>Eukaryota</taxon>
        <taxon>Metazoa</taxon>
        <taxon>Ecdysozoa</taxon>
        <taxon>Arthropoda</taxon>
        <taxon>Hexapoda</taxon>
        <taxon>Insecta</taxon>
        <taxon>Pterygota</taxon>
        <taxon>Neoptera</taxon>
        <taxon>Endopterygota</taxon>
        <taxon>Lepidoptera</taxon>
        <taxon>Glossata</taxon>
        <taxon>Ditrysia</taxon>
        <taxon>Papilionoidea</taxon>
        <taxon>Pieridae</taxon>
        <taxon>Pierinae</taxon>
        <taxon>Pieris</taxon>
    </lineage>
</organism>
<dbReference type="AlphaFoldDB" id="A0A9P0XK12"/>
<dbReference type="PROSITE" id="PS50097">
    <property type="entry name" value="BTB"/>
    <property type="match status" value="1"/>
</dbReference>
<gene>
    <name evidence="2" type="ORF">PIBRA_LOCUS12990</name>
</gene>
<dbReference type="InterPro" id="IPR000210">
    <property type="entry name" value="BTB/POZ_dom"/>
</dbReference>
<comment type="caution">
    <text evidence="2">The sequence shown here is derived from an EMBL/GenBank/DDBJ whole genome shotgun (WGS) entry which is preliminary data.</text>
</comment>
<sequence length="501" mass="58111">MKGKIDMNPELYASRLDYTYGEPTETEMSRIRFCSSCSSNDTLHKKNATFPFKPTPSGNLKVQSNQVVFQSSTVGVLLADPTQAKVKVKIEGNGEDLNNEYNKIINANYKNHPEPHLQYGHKTSPTVCHVKTVMDRNIKDKTKIQETCNLSSLGYGQTEPVDWTCVQLPKKQELFQEFYRRILNKINTDCIVHIGNEEFHCHRIVLEIYSSLFSKNPQREIELSNSNVKPTAFQIIYEWMTVSGLESNKLLKRENVLDLFAGSQYLGIKDLEDQCWSFIANDNIFNEDSAFVLYRGARVQHLTPVMELMVPRVKRFFLPLVASSDFLGLEPEEVMTFLKSNYICVASEIEVLMAGVRWLYGDWTSRKRFVTDVMRCVRFGLISPWQLVDIKRNPDNAEILEIVNEPDVQQMVDDGLAYVIIKYWYGNNSKNYYHWIDVLGLSEPVERNWIGEEKNHVTYKEFLKYLEQFMVPKEQMYKQMAMMQPPRRNDDAPGTKFNAEK</sequence>
<evidence type="ECO:0000313" key="3">
    <source>
        <dbReference type="Proteomes" id="UP001152562"/>
    </source>
</evidence>
<dbReference type="EMBL" id="CALOZG010000085">
    <property type="protein sequence ID" value="CAH4037287.1"/>
    <property type="molecule type" value="Genomic_DNA"/>
</dbReference>
<dbReference type="SMART" id="SM00875">
    <property type="entry name" value="BACK"/>
    <property type="match status" value="1"/>
</dbReference>
<evidence type="ECO:0000259" key="1">
    <source>
        <dbReference type="PROSITE" id="PS50097"/>
    </source>
</evidence>
<dbReference type="SUPFAM" id="SSF54695">
    <property type="entry name" value="POZ domain"/>
    <property type="match status" value="1"/>
</dbReference>
<dbReference type="Gene3D" id="3.30.710.10">
    <property type="entry name" value="Potassium Channel Kv1.1, Chain A"/>
    <property type="match status" value="1"/>
</dbReference>
<dbReference type="Pfam" id="PF07707">
    <property type="entry name" value="BACK"/>
    <property type="match status" value="1"/>
</dbReference>
<keyword evidence="3" id="KW-1185">Reference proteome</keyword>
<dbReference type="Gene3D" id="1.25.40.420">
    <property type="match status" value="1"/>
</dbReference>
<dbReference type="InterPro" id="IPR011333">
    <property type="entry name" value="SKP1/BTB/POZ_sf"/>
</dbReference>
<feature type="domain" description="BTB" evidence="1">
    <location>
        <begin position="188"/>
        <end position="249"/>
    </location>
</feature>
<protein>
    <recommendedName>
        <fullName evidence="1">BTB domain-containing protein</fullName>
    </recommendedName>
</protein>
<dbReference type="PANTHER" id="PTHR22667">
    <property type="entry name" value="AT01380P-RELATED"/>
    <property type="match status" value="1"/>
</dbReference>
<accession>A0A9P0XK12</accession>
<dbReference type="Pfam" id="PF00651">
    <property type="entry name" value="BTB"/>
    <property type="match status" value="1"/>
</dbReference>